<gene>
    <name evidence="1" type="ORF">KIK155_LOCUS12321</name>
    <name evidence="2" type="ORF">TOA249_LOCUS30364</name>
</gene>
<dbReference type="InterPro" id="IPR036875">
    <property type="entry name" value="Znf_CCHC_sf"/>
</dbReference>
<accession>A0A821UUU1</accession>
<dbReference type="SUPFAM" id="SSF57756">
    <property type="entry name" value="Retrovirus zinc finger-like domains"/>
    <property type="match status" value="1"/>
</dbReference>
<evidence type="ECO:0008006" key="4">
    <source>
        <dbReference type="Google" id="ProtNLM"/>
    </source>
</evidence>
<protein>
    <recommendedName>
        <fullName evidence="4">CCHC-type domain-containing protein</fullName>
    </recommendedName>
</protein>
<dbReference type="PANTHER" id="PTHR19963">
    <property type="entry name" value="CCHC-TYPE DOMAIN-CONTAINING PROTEIN"/>
    <property type="match status" value="1"/>
</dbReference>
<sequence length="774" mass="88579">MNDQQIESMLKKLTDAVTQLTASNVKQELQIDSQTALINALKYKGKKVPEPEPFDLDGGTTLPDFFGHFESYCTDLYGDAKKDAWSPVLKKFLEGEAKEAYIGLKGGNLKWNLLKNTLTTQFAINRGRTKNYKRLFSQLGRDKDEPFFTLSYRVSRLTKQAHPTFRKPELNELAKEKFLEIIPDDLENLLELVLIEKDMESVELSKLVSLAERLESSIPKKFMNDNVKINTVTEKVKFNPDMEIKGIASFRPNGGTVNSVYNDANQSNQSIINRQCLSCNNFGHWANACRERPQSDNINSITFQNSIKEANNQFRKRMCANVQISSVNDVLYETTNNKINSVVKSSETDIYNLNLITNENSGMVRSDMIVEPITINVKETISNFDLNYIEDDKTNSAMNEIETTNKISEEASNNLNDEYDIDSGMSSFDNQVEPEGTENVKYDVNDTHNLNIEMHCIDSEPVGFQGSDYNVSSQYDESDKIGTCDNKTEPVGSESINYNYQDEYDKYSEKENVDSEVNPETEEFETANCNFSYQYDESNKIDMFNDETEPMSGENINYNYNYQYDLCNKDSEKDSFKSEVNHEHESFQTASYNFSYQYDENDRVNTSNNEPESEPGYQYENDTMNEWYKEILARTENEENFHFDVKYKDRDDEISEPISPKVEDFKQISPVVNSRLKPSTKAKVDKVSCIKPKAKNVVKDIYKSEISSNKKVKASKKGGKTEPITSIIESNKYNLKPRADLSVKVKIKAKNEIPGCKKDSGKTRAKEVTPFTVY</sequence>
<comment type="caution">
    <text evidence="2">The sequence shown here is derived from an EMBL/GenBank/DDBJ whole genome shotgun (WGS) entry which is preliminary data.</text>
</comment>
<name>A0A821UUU1_9BILA</name>
<dbReference type="EMBL" id="CAJNYV010002016">
    <property type="protein sequence ID" value="CAF3450167.1"/>
    <property type="molecule type" value="Genomic_DNA"/>
</dbReference>
<evidence type="ECO:0000313" key="3">
    <source>
        <dbReference type="Proteomes" id="UP000663838"/>
    </source>
</evidence>
<dbReference type="EMBL" id="CAJOBS010005233">
    <property type="protein sequence ID" value="CAF4896023.1"/>
    <property type="molecule type" value="Genomic_DNA"/>
</dbReference>
<proteinExistence type="predicted"/>
<organism evidence="2 3">
    <name type="scientific">Rotaria socialis</name>
    <dbReference type="NCBI Taxonomy" id="392032"/>
    <lineage>
        <taxon>Eukaryota</taxon>
        <taxon>Metazoa</taxon>
        <taxon>Spiralia</taxon>
        <taxon>Gnathifera</taxon>
        <taxon>Rotifera</taxon>
        <taxon>Eurotatoria</taxon>
        <taxon>Bdelloidea</taxon>
        <taxon>Philodinida</taxon>
        <taxon>Philodinidae</taxon>
        <taxon>Rotaria</taxon>
    </lineage>
</organism>
<dbReference type="AlphaFoldDB" id="A0A821UUU1"/>
<dbReference type="Proteomes" id="UP000663865">
    <property type="component" value="Unassembled WGS sequence"/>
</dbReference>
<evidence type="ECO:0000313" key="2">
    <source>
        <dbReference type="EMBL" id="CAF4896023.1"/>
    </source>
</evidence>
<dbReference type="GO" id="GO:0003676">
    <property type="term" value="F:nucleic acid binding"/>
    <property type="evidence" value="ECO:0007669"/>
    <property type="project" value="InterPro"/>
</dbReference>
<dbReference type="GO" id="GO:0008270">
    <property type="term" value="F:zinc ion binding"/>
    <property type="evidence" value="ECO:0007669"/>
    <property type="project" value="InterPro"/>
</dbReference>
<reference evidence="2" key="1">
    <citation type="submission" date="2021-02" db="EMBL/GenBank/DDBJ databases">
        <authorList>
            <person name="Nowell W R."/>
        </authorList>
    </citation>
    <scope>NUCLEOTIDE SEQUENCE</scope>
</reference>
<dbReference type="PANTHER" id="PTHR19963:SF30">
    <property type="entry name" value="ENDONUCLEASE_EXONUCLEASE_PHOSPHATASE DOMAIN-CONTAINING PROTEIN"/>
    <property type="match status" value="1"/>
</dbReference>
<evidence type="ECO:0000313" key="1">
    <source>
        <dbReference type="EMBL" id="CAF3450167.1"/>
    </source>
</evidence>
<dbReference type="Proteomes" id="UP000663838">
    <property type="component" value="Unassembled WGS sequence"/>
</dbReference>